<reference evidence="2 3" key="1">
    <citation type="journal article" date="2013" name="Genome Announc.">
        <title>Draft Genome Sequence of Helicobacter fennelliae Strain MRY12-0050, Isolated from a Bacteremia Patient.</title>
        <authorList>
            <person name="Rimbara E."/>
            <person name="Matsui M."/>
            <person name="Mori S."/>
            <person name="Suzuki S."/>
            <person name="Suzuki M."/>
            <person name="Kim H."/>
            <person name="Sekizuka T."/>
            <person name="Kuroda M."/>
            <person name="Shibayama K."/>
        </authorList>
    </citation>
    <scope>NUCLEOTIDE SEQUENCE [LARGE SCALE GENOMIC DNA]</scope>
    <source>
        <strain evidence="2 3">MRY12-0050</strain>
    </source>
</reference>
<evidence type="ECO:0000313" key="2">
    <source>
        <dbReference type="EMBL" id="GAD18102.1"/>
    </source>
</evidence>
<dbReference type="Gene3D" id="2.160.10.10">
    <property type="entry name" value="Hexapeptide repeat proteins"/>
    <property type="match status" value="1"/>
</dbReference>
<organism evidence="2 3">
    <name type="scientific">Helicobacter fennelliae MRY12-0050</name>
    <dbReference type="NCBI Taxonomy" id="1325130"/>
    <lineage>
        <taxon>Bacteria</taxon>
        <taxon>Pseudomonadati</taxon>
        <taxon>Campylobacterota</taxon>
        <taxon>Epsilonproteobacteria</taxon>
        <taxon>Campylobacterales</taxon>
        <taxon>Helicobacteraceae</taxon>
        <taxon>Helicobacter</taxon>
    </lineage>
</organism>
<keyword evidence="3" id="KW-1185">Reference proteome</keyword>
<comment type="caution">
    <text evidence="2">The sequence shown here is derived from an EMBL/GenBank/DDBJ whole genome shotgun (WGS) entry which is preliminary data.</text>
</comment>
<dbReference type="RefSeq" id="WP_023946443.1">
    <property type="nucleotide sequence ID" value="NZ_BASD01000004.1"/>
</dbReference>
<dbReference type="SUPFAM" id="SSF51161">
    <property type="entry name" value="Trimeric LpxA-like enzymes"/>
    <property type="match status" value="1"/>
</dbReference>
<dbReference type="eggNOG" id="COG0110">
    <property type="taxonomic scope" value="Bacteria"/>
</dbReference>
<gene>
    <name evidence="2" type="ORF">HFN_1700</name>
</gene>
<dbReference type="GO" id="GO:0016740">
    <property type="term" value="F:transferase activity"/>
    <property type="evidence" value="ECO:0007669"/>
    <property type="project" value="UniProtKB-KW"/>
</dbReference>
<comment type="similarity">
    <text evidence="1">Belongs to the transferase hexapeptide repeat family.</text>
</comment>
<dbReference type="EMBL" id="BASD01000004">
    <property type="protein sequence ID" value="GAD18102.1"/>
    <property type="molecule type" value="Genomic_DNA"/>
</dbReference>
<dbReference type="PANTHER" id="PTHR43300">
    <property type="entry name" value="ACETYLTRANSFERASE"/>
    <property type="match status" value="1"/>
</dbReference>
<name>T1DV00_9HELI</name>
<protein>
    <submittedName>
        <fullName evidence="2">Streptogramin A acetyltransferase</fullName>
    </submittedName>
</protein>
<sequence>MLLRWAYDWLKNKIKHKKTIQQFNARFYAKNTHNFTHPANIFNLDNVTIGKATYGVIEVFDYENKNAKLIIGDFCSIALNVRFLTGGGHNIYNFSTYPFRAYFTQEPELGPTKGATIIGDDVWIGRDCLICSGAHIPRGCIVGAGSVVRGKFEPYSIIIGNPARCIKKRFSQDIISILETIDFATMTHEQITQNLNLLYTQVDIHIAQELQHALKSSHHCEQMQKCVK</sequence>
<dbReference type="PANTHER" id="PTHR43300:SF11">
    <property type="entry name" value="ACETYLTRANSFERASE RV3034C-RELATED"/>
    <property type="match status" value="1"/>
</dbReference>
<evidence type="ECO:0000313" key="3">
    <source>
        <dbReference type="Proteomes" id="UP000018143"/>
    </source>
</evidence>
<dbReference type="Proteomes" id="UP000018143">
    <property type="component" value="Unassembled WGS sequence"/>
</dbReference>
<dbReference type="InterPro" id="IPR001451">
    <property type="entry name" value="Hexapep"/>
</dbReference>
<dbReference type="Pfam" id="PF00132">
    <property type="entry name" value="Hexapep"/>
    <property type="match status" value="1"/>
</dbReference>
<proteinExistence type="inferred from homology"/>
<dbReference type="InterPro" id="IPR050179">
    <property type="entry name" value="Trans_hexapeptide_repeat"/>
</dbReference>
<dbReference type="AlphaFoldDB" id="T1DV00"/>
<dbReference type="STRING" id="1325130.HFN_1700"/>
<evidence type="ECO:0000256" key="1">
    <source>
        <dbReference type="ARBA" id="ARBA00007274"/>
    </source>
</evidence>
<dbReference type="InterPro" id="IPR011004">
    <property type="entry name" value="Trimer_LpxA-like_sf"/>
</dbReference>
<accession>T1DV00</accession>
<dbReference type="OrthoDB" id="272049at2"/>
<keyword evidence="2" id="KW-0808">Transferase</keyword>
<dbReference type="CDD" id="cd03349">
    <property type="entry name" value="LbH_XAT"/>
    <property type="match status" value="1"/>
</dbReference>